<evidence type="ECO:0000256" key="1">
    <source>
        <dbReference type="SAM" id="MobiDB-lite"/>
    </source>
</evidence>
<name>A0AA88NC20_TACVA</name>
<accession>A0AA88NC20</accession>
<organism evidence="2 3">
    <name type="scientific">Tachysurus vachellii</name>
    <name type="common">Darkbarbel catfish</name>
    <name type="synonym">Pelteobagrus vachellii</name>
    <dbReference type="NCBI Taxonomy" id="175792"/>
    <lineage>
        <taxon>Eukaryota</taxon>
        <taxon>Metazoa</taxon>
        <taxon>Chordata</taxon>
        <taxon>Craniata</taxon>
        <taxon>Vertebrata</taxon>
        <taxon>Euteleostomi</taxon>
        <taxon>Actinopterygii</taxon>
        <taxon>Neopterygii</taxon>
        <taxon>Teleostei</taxon>
        <taxon>Ostariophysi</taxon>
        <taxon>Siluriformes</taxon>
        <taxon>Bagridae</taxon>
        <taxon>Tachysurus</taxon>
    </lineage>
</organism>
<dbReference type="Proteomes" id="UP001187315">
    <property type="component" value="Unassembled WGS sequence"/>
</dbReference>
<feature type="region of interest" description="Disordered" evidence="1">
    <location>
        <begin position="78"/>
        <end position="120"/>
    </location>
</feature>
<protein>
    <submittedName>
        <fullName evidence="2">Uncharacterized protein</fullName>
    </submittedName>
</protein>
<proteinExistence type="predicted"/>
<sequence>MPLTIRRDVPRCGAQHLGFEPLTSRPKLGDQRGQTESLLFISCLAPGCAGACSQPWRHVTCAQMFDILLPPLALFHAKEPQEKASESASQGGAHPSPSGLDPAPLSATATGEIKSLGLPA</sequence>
<gene>
    <name evidence="2" type="ORF">Q7C36_008276</name>
</gene>
<comment type="caution">
    <text evidence="2">The sequence shown here is derived from an EMBL/GenBank/DDBJ whole genome shotgun (WGS) entry which is preliminary data.</text>
</comment>
<evidence type="ECO:0000313" key="2">
    <source>
        <dbReference type="EMBL" id="KAK2853075.1"/>
    </source>
</evidence>
<dbReference type="AlphaFoldDB" id="A0AA88NC20"/>
<evidence type="ECO:0000313" key="3">
    <source>
        <dbReference type="Proteomes" id="UP001187315"/>
    </source>
</evidence>
<keyword evidence="3" id="KW-1185">Reference proteome</keyword>
<reference evidence="2" key="1">
    <citation type="submission" date="2023-08" db="EMBL/GenBank/DDBJ databases">
        <title>Pelteobagrus vachellii genome.</title>
        <authorList>
            <person name="Liu H."/>
        </authorList>
    </citation>
    <scope>NUCLEOTIDE SEQUENCE</scope>
    <source>
        <strain evidence="2">PRFRI_2022a</strain>
        <tissue evidence="2">Muscle</tissue>
    </source>
</reference>
<dbReference type="EMBL" id="JAVHJS010000007">
    <property type="protein sequence ID" value="KAK2853075.1"/>
    <property type="molecule type" value="Genomic_DNA"/>
</dbReference>